<dbReference type="RefSeq" id="WP_267622534.1">
    <property type="nucleotide sequence ID" value="NZ_JAODIW010000006.1"/>
</dbReference>
<keyword evidence="1" id="KW-0472">Membrane</keyword>
<feature type="transmembrane region" description="Helical" evidence="1">
    <location>
        <begin position="54"/>
        <end position="71"/>
    </location>
</feature>
<organism evidence="2 3">
    <name type="scientific">Halobium salinum</name>
    <dbReference type="NCBI Taxonomy" id="1364940"/>
    <lineage>
        <taxon>Archaea</taxon>
        <taxon>Methanobacteriati</taxon>
        <taxon>Methanobacteriota</taxon>
        <taxon>Stenosarchaea group</taxon>
        <taxon>Halobacteria</taxon>
        <taxon>Halobacteriales</taxon>
        <taxon>Haloferacaceae</taxon>
        <taxon>Halobium</taxon>
    </lineage>
</organism>
<gene>
    <name evidence="2" type="ORF">ACFO0N_04270</name>
</gene>
<name>A0ABD5P8S8_9EURY</name>
<feature type="transmembrane region" description="Helical" evidence="1">
    <location>
        <begin position="183"/>
        <end position="202"/>
    </location>
</feature>
<dbReference type="GO" id="GO:0016787">
    <property type="term" value="F:hydrolase activity"/>
    <property type="evidence" value="ECO:0007669"/>
    <property type="project" value="UniProtKB-KW"/>
</dbReference>
<dbReference type="EMBL" id="JBHSDS010000003">
    <property type="protein sequence ID" value="MFC4357164.1"/>
    <property type="molecule type" value="Genomic_DNA"/>
</dbReference>
<proteinExistence type="predicted"/>
<evidence type="ECO:0000313" key="2">
    <source>
        <dbReference type="EMBL" id="MFC4357164.1"/>
    </source>
</evidence>
<keyword evidence="2" id="KW-0378">Hydrolase</keyword>
<dbReference type="Proteomes" id="UP001595921">
    <property type="component" value="Unassembled WGS sequence"/>
</dbReference>
<feature type="transmembrane region" description="Helical" evidence="1">
    <location>
        <begin position="92"/>
        <end position="110"/>
    </location>
</feature>
<evidence type="ECO:0000256" key="1">
    <source>
        <dbReference type="SAM" id="Phobius"/>
    </source>
</evidence>
<comment type="caution">
    <text evidence="2">The sequence shown here is derived from an EMBL/GenBank/DDBJ whole genome shotgun (WGS) entry which is preliminary data.</text>
</comment>
<protein>
    <submittedName>
        <fullName evidence="2">Metal-dependent hydrolase</fullName>
    </submittedName>
</protein>
<dbReference type="InterPro" id="IPR007404">
    <property type="entry name" value="YdjM-like"/>
</dbReference>
<feature type="transmembrane region" description="Helical" evidence="1">
    <location>
        <begin position="30"/>
        <end position="48"/>
    </location>
</feature>
<evidence type="ECO:0000313" key="3">
    <source>
        <dbReference type="Proteomes" id="UP001595921"/>
    </source>
</evidence>
<accession>A0ABD5P8S8</accession>
<dbReference type="AlphaFoldDB" id="A0ABD5P8S8"/>
<keyword evidence="1" id="KW-0812">Transmembrane</keyword>
<keyword evidence="1" id="KW-1133">Transmembrane helix</keyword>
<sequence length="219" mass="23698">MPSTVVHLAVAALLATALLGREFRPRTVAVVLLAVALVDADAFVGLYLPGAHRSLFHTLLLPLVLGVALLVDTRLRERSALRERWGSGAVRVAWVVAAAVLFAGIFPDLFTNGVNAFYPLHDRFYTVDGRLALSNQRGLVQSFVQGPPETVHTTENLHYRTGVDPSPGAESATVERVFPVVNGGWQLMLVIVGAVTLGVRLWETRGTRGTRAETADGRR</sequence>
<dbReference type="Pfam" id="PF04307">
    <property type="entry name" value="YdjM"/>
    <property type="match status" value="1"/>
</dbReference>
<keyword evidence="3" id="KW-1185">Reference proteome</keyword>
<feature type="transmembrane region" description="Helical" evidence="1">
    <location>
        <begin position="6"/>
        <end position="23"/>
    </location>
</feature>
<reference evidence="2 3" key="1">
    <citation type="journal article" date="2019" name="Int. J. Syst. Evol. Microbiol.">
        <title>The Global Catalogue of Microorganisms (GCM) 10K type strain sequencing project: providing services to taxonomists for standard genome sequencing and annotation.</title>
        <authorList>
            <consortium name="The Broad Institute Genomics Platform"/>
            <consortium name="The Broad Institute Genome Sequencing Center for Infectious Disease"/>
            <person name="Wu L."/>
            <person name="Ma J."/>
        </authorList>
    </citation>
    <scope>NUCLEOTIDE SEQUENCE [LARGE SCALE GENOMIC DNA]</scope>
    <source>
        <strain evidence="2 3">CGMCC 1.12553</strain>
    </source>
</reference>